<evidence type="ECO:0008006" key="4">
    <source>
        <dbReference type="Google" id="ProtNLM"/>
    </source>
</evidence>
<protein>
    <recommendedName>
        <fullName evidence="4">F-box domain-containing protein</fullName>
    </recommendedName>
</protein>
<keyword evidence="3" id="KW-1185">Reference proteome</keyword>
<comment type="caution">
    <text evidence="2">The sequence shown here is derived from an EMBL/GenBank/DDBJ whole genome shotgun (WGS) entry which is preliminary data.</text>
</comment>
<dbReference type="InterPro" id="IPR032675">
    <property type="entry name" value="LRR_dom_sf"/>
</dbReference>
<proteinExistence type="predicted"/>
<evidence type="ECO:0000256" key="1">
    <source>
        <dbReference type="SAM" id="Coils"/>
    </source>
</evidence>
<gene>
    <name evidence="2" type="ORF">VNI00_008993</name>
</gene>
<dbReference type="SUPFAM" id="SSF52047">
    <property type="entry name" value="RNI-like"/>
    <property type="match status" value="1"/>
</dbReference>
<keyword evidence="1" id="KW-0175">Coiled coil</keyword>
<dbReference type="Gene3D" id="1.20.1280.50">
    <property type="match status" value="1"/>
</dbReference>
<feature type="coiled-coil region" evidence="1">
    <location>
        <begin position="34"/>
        <end position="68"/>
    </location>
</feature>
<reference evidence="2 3" key="1">
    <citation type="submission" date="2024-01" db="EMBL/GenBank/DDBJ databases">
        <title>A draft genome for a cacao thread blight-causing isolate of Paramarasmius palmivorus.</title>
        <authorList>
            <person name="Baruah I.K."/>
            <person name="Bukari Y."/>
            <person name="Amoako-Attah I."/>
            <person name="Meinhardt L.W."/>
            <person name="Bailey B.A."/>
            <person name="Cohen S.P."/>
        </authorList>
    </citation>
    <scope>NUCLEOTIDE SEQUENCE [LARGE SCALE GENOMIC DNA]</scope>
    <source>
        <strain evidence="2 3">GH-12</strain>
    </source>
</reference>
<dbReference type="Proteomes" id="UP001383192">
    <property type="component" value="Unassembled WGS sequence"/>
</dbReference>
<sequence length="510" mass="58488">MDESGLDKLSKEYMDSLFRLTFTEHHQKHVSQFISSTEQKCNALGLEIDKLKVEIVRREHQRKGLEKDMERYGTLLKSPVRRMPPEILGLIFAIVCEDNNVGPYQLPQAVVLSHVCRRWRQVVAETPRTWSSMTIPFDEWEEKEDDCCLPVIIQLFLERSKASPLILMLEFEYDSDFDLDRNCQVDAVDLLIKESHRWERFDIQAGGYHTTHPIFEHLFGNLPILKHVGISGLDSLEVAEGFTYLQQAPSLRSVAIKSSFYASEVSLPHSMITTLKWERLDLSVLPLLSSYSNLEDLHVSQLADEDDSDIGIEVSDTLVSCNTLRRLAIDTAIQADVFYLLTHSIFSSLCSLEISGVFETPGKRWPSWNNDTLIEFLRRSSCPITTLSLKWLPITEEQAIGILRFLPTIKTLFLEEFRRGNDSRAPAQNRFITNNFFAKCLHFIAHTNLASPHPPQARISHTRARRRRYHGSFDVQITPRVSGKWGCLSFLHLTEPHCQCPTSPRMEVGC</sequence>
<dbReference type="EMBL" id="JAYKXP010000032">
    <property type="protein sequence ID" value="KAK7041704.1"/>
    <property type="molecule type" value="Genomic_DNA"/>
</dbReference>
<evidence type="ECO:0000313" key="3">
    <source>
        <dbReference type="Proteomes" id="UP001383192"/>
    </source>
</evidence>
<accession>A0AAW0CRC4</accession>
<evidence type="ECO:0000313" key="2">
    <source>
        <dbReference type="EMBL" id="KAK7041704.1"/>
    </source>
</evidence>
<organism evidence="2 3">
    <name type="scientific">Paramarasmius palmivorus</name>
    <dbReference type="NCBI Taxonomy" id="297713"/>
    <lineage>
        <taxon>Eukaryota</taxon>
        <taxon>Fungi</taxon>
        <taxon>Dikarya</taxon>
        <taxon>Basidiomycota</taxon>
        <taxon>Agaricomycotina</taxon>
        <taxon>Agaricomycetes</taxon>
        <taxon>Agaricomycetidae</taxon>
        <taxon>Agaricales</taxon>
        <taxon>Marasmiineae</taxon>
        <taxon>Marasmiaceae</taxon>
        <taxon>Paramarasmius</taxon>
    </lineage>
</organism>
<dbReference type="AlphaFoldDB" id="A0AAW0CRC4"/>
<dbReference type="Gene3D" id="3.80.10.10">
    <property type="entry name" value="Ribonuclease Inhibitor"/>
    <property type="match status" value="1"/>
</dbReference>
<name>A0AAW0CRC4_9AGAR</name>